<evidence type="ECO:0000313" key="2">
    <source>
        <dbReference type="EMBL" id="GMT17277.1"/>
    </source>
</evidence>
<comment type="caution">
    <text evidence="2">The sequence shown here is derived from an EMBL/GenBank/DDBJ whole genome shotgun (WGS) entry which is preliminary data.</text>
</comment>
<dbReference type="Proteomes" id="UP001432322">
    <property type="component" value="Unassembled WGS sequence"/>
</dbReference>
<keyword evidence="3" id="KW-1185">Reference proteome</keyword>
<organism evidence="2 3">
    <name type="scientific">Pristionchus fissidentatus</name>
    <dbReference type="NCBI Taxonomy" id="1538716"/>
    <lineage>
        <taxon>Eukaryota</taxon>
        <taxon>Metazoa</taxon>
        <taxon>Ecdysozoa</taxon>
        <taxon>Nematoda</taxon>
        <taxon>Chromadorea</taxon>
        <taxon>Rhabditida</taxon>
        <taxon>Rhabditina</taxon>
        <taxon>Diplogasteromorpha</taxon>
        <taxon>Diplogasteroidea</taxon>
        <taxon>Neodiplogasteridae</taxon>
        <taxon>Pristionchus</taxon>
    </lineage>
</organism>
<protein>
    <submittedName>
        <fullName evidence="2">Uncharacterized protein</fullName>
    </submittedName>
</protein>
<reference evidence="2" key="1">
    <citation type="submission" date="2023-10" db="EMBL/GenBank/DDBJ databases">
        <title>Genome assembly of Pristionchus species.</title>
        <authorList>
            <person name="Yoshida K."/>
            <person name="Sommer R.J."/>
        </authorList>
    </citation>
    <scope>NUCLEOTIDE SEQUENCE</scope>
    <source>
        <strain evidence="2">RS5133</strain>
    </source>
</reference>
<evidence type="ECO:0000256" key="1">
    <source>
        <dbReference type="SAM" id="SignalP"/>
    </source>
</evidence>
<dbReference type="AlphaFoldDB" id="A0AAV5VGM2"/>
<evidence type="ECO:0000313" key="3">
    <source>
        <dbReference type="Proteomes" id="UP001432322"/>
    </source>
</evidence>
<proteinExistence type="predicted"/>
<name>A0AAV5VGM2_9BILA</name>
<feature type="signal peptide" evidence="1">
    <location>
        <begin position="1"/>
        <end position="15"/>
    </location>
</feature>
<sequence>MLLVLLLVTTSVAHANQTFMNSSSVRDRIETTFGSQATNPEISYGGEWRLNCTHETGECESLYVTKHPLVSPNPATIRYLKEMNSRFENSFTKPKDELRIIETFFAERAIFHNLPDIVKADFAQFRKRFYDVLTREEEKKEWEGIRDELLRRKMAKEASNAANEGNK</sequence>
<gene>
    <name evidence="2" type="ORF">PFISCL1PPCAC_8574</name>
</gene>
<dbReference type="EMBL" id="BTSY01000003">
    <property type="protein sequence ID" value="GMT17277.1"/>
    <property type="molecule type" value="Genomic_DNA"/>
</dbReference>
<accession>A0AAV5VGM2</accession>
<keyword evidence="1" id="KW-0732">Signal</keyword>
<feature type="chain" id="PRO_5043405902" evidence="1">
    <location>
        <begin position="16"/>
        <end position="167"/>
    </location>
</feature>